<dbReference type="OrthoDB" id="7056379at2"/>
<organism evidence="1 2">
    <name type="scientific">Gemmatirosa kalamazoonensis</name>
    <dbReference type="NCBI Taxonomy" id="861299"/>
    <lineage>
        <taxon>Bacteria</taxon>
        <taxon>Pseudomonadati</taxon>
        <taxon>Gemmatimonadota</taxon>
        <taxon>Gemmatimonadia</taxon>
        <taxon>Gemmatimonadales</taxon>
        <taxon>Gemmatimonadaceae</taxon>
        <taxon>Gemmatirosa</taxon>
    </lineage>
</organism>
<keyword evidence="1" id="KW-0614">Plasmid</keyword>
<name>W0RSG1_9BACT</name>
<evidence type="ECO:0000313" key="1">
    <source>
        <dbReference type="EMBL" id="AHG93636.1"/>
    </source>
</evidence>
<dbReference type="HOGENOM" id="CLU_841350_0_0_0"/>
<dbReference type="AlphaFoldDB" id="W0RSG1"/>
<dbReference type="InParanoid" id="W0RSG1"/>
<reference evidence="1 2" key="1">
    <citation type="journal article" date="2014" name="Genome Announc.">
        <title>Genome Sequence and Methylome of Soil Bacterium Gemmatirosa kalamazoonensis KBS708T, a Member of the Rarely Cultivated Gemmatimonadetes Phylum.</title>
        <authorList>
            <person name="Debruyn J.M."/>
            <person name="Radosevich M."/>
            <person name="Wommack K.E."/>
            <person name="Polson S.W."/>
            <person name="Hauser L.J."/>
            <person name="Fawaz M.N."/>
            <person name="Korlach J."/>
            <person name="Tsai Y.C."/>
        </authorList>
    </citation>
    <scope>NUCLEOTIDE SEQUENCE [LARGE SCALE GENOMIC DNA]</scope>
    <source>
        <strain evidence="1 2">KBS708</strain>
        <plasmid evidence="2">Plasmid 2</plasmid>
    </source>
</reference>
<protein>
    <submittedName>
        <fullName evidence="1">Uncharacterized protein</fullName>
    </submittedName>
</protein>
<sequence length="330" mass="35481">MSKDDAVRLTDTIAFIRGAAVPPVHQAKRATVADILRDRDNAGQISSIISPAMSQGANWAVTGRDEAKDQRHYRRALILIRSVLLGVDRNTAALEAGQITDAAALPAALGNTLADVTGLIDDCTAKLAELKAHPLTFLSRNKLQVAGMPTSSQCTYNFYFDRLNDTYNFSPPNSVANWVNITEPVYQLHVQQYAGLARAKTVGDDSRTVVGNMVHGADLMVTTQLTGCAVVYYRNGASLIAAHVQPGAANAEAMCTDLRANARLTLAPAITGIFGAQNPKGVDPNNYLKAGFYNYCIGVRHGGSWDLYAQQRPRSYGDAIGAAIDSWKIT</sequence>
<gene>
    <name evidence="1" type="ORF">J421_6101</name>
</gene>
<dbReference type="KEGG" id="gba:J421_6101"/>
<keyword evidence="2" id="KW-1185">Reference proteome</keyword>
<proteinExistence type="predicted"/>
<dbReference type="Proteomes" id="UP000019151">
    <property type="component" value="Plasmid 2"/>
</dbReference>
<geneLocation type="plasmid" evidence="1 2">
    <name>2</name>
</geneLocation>
<accession>W0RSG1</accession>
<dbReference type="EMBL" id="CP007130">
    <property type="protein sequence ID" value="AHG93636.1"/>
    <property type="molecule type" value="Genomic_DNA"/>
</dbReference>
<dbReference type="RefSeq" id="WP_025414933.1">
    <property type="nucleotide sequence ID" value="NZ_CP007130.1"/>
</dbReference>
<evidence type="ECO:0000313" key="2">
    <source>
        <dbReference type="Proteomes" id="UP000019151"/>
    </source>
</evidence>